<keyword evidence="2" id="KW-0645">Protease</keyword>
<reference evidence="5 6" key="1">
    <citation type="journal article" date="2016" name="Nat. Commun.">
        <title>Thousands of microbial genomes shed light on interconnected biogeochemical processes in an aquifer system.</title>
        <authorList>
            <person name="Anantharaman K."/>
            <person name="Brown C.T."/>
            <person name="Hug L.A."/>
            <person name="Sharon I."/>
            <person name="Castelle C.J."/>
            <person name="Probst A.J."/>
            <person name="Thomas B.C."/>
            <person name="Singh A."/>
            <person name="Wilkins M.J."/>
            <person name="Karaoz U."/>
            <person name="Brodie E.L."/>
            <person name="Williams K.H."/>
            <person name="Hubbard S.S."/>
            <person name="Banfield J.F."/>
        </authorList>
    </citation>
    <scope>NUCLEOTIDE SEQUENCE [LARGE SCALE GENOMIC DNA]</scope>
</reference>
<dbReference type="EMBL" id="MFVH01000015">
    <property type="protein sequence ID" value="OGI92230.1"/>
    <property type="molecule type" value="Genomic_DNA"/>
</dbReference>
<evidence type="ECO:0000313" key="6">
    <source>
        <dbReference type="Proteomes" id="UP000179381"/>
    </source>
</evidence>
<dbReference type="SUPFAM" id="SSF52317">
    <property type="entry name" value="Class I glutamine amidotransferase-like"/>
    <property type="match status" value="1"/>
</dbReference>
<dbReference type="InterPro" id="IPR029062">
    <property type="entry name" value="Class_I_gatase-like"/>
</dbReference>
<proteinExistence type="inferred from homology"/>
<organism evidence="5 6">
    <name type="scientific">Candidatus Nomurabacteria bacterium RIFCSPLOWO2_01_FULL_46_18</name>
    <dbReference type="NCBI Taxonomy" id="1801783"/>
    <lineage>
        <taxon>Bacteria</taxon>
        <taxon>Candidatus Nomuraibacteriota</taxon>
    </lineage>
</organism>
<evidence type="ECO:0008006" key="7">
    <source>
        <dbReference type="Google" id="ProtNLM"/>
    </source>
</evidence>
<gene>
    <name evidence="5" type="ORF">A2933_02510</name>
</gene>
<dbReference type="InterPro" id="IPR005320">
    <property type="entry name" value="Peptidase_S51"/>
</dbReference>
<evidence type="ECO:0000313" key="5">
    <source>
        <dbReference type="EMBL" id="OGI92230.1"/>
    </source>
</evidence>
<comment type="similarity">
    <text evidence="1">Belongs to the peptidase S51 family.</text>
</comment>
<dbReference type="GO" id="GO:0006508">
    <property type="term" value="P:proteolysis"/>
    <property type="evidence" value="ECO:0007669"/>
    <property type="project" value="UniProtKB-KW"/>
</dbReference>
<dbReference type="AlphaFoldDB" id="A0A1F6XDG6"/>
<evidence type="ECO:0000256" key="4">
    <source>
        <dbReference type="ARBA" id="ARBA00022825"/>
    </source>
</evidence>
<protein>
    <recommendedName>
        <fullName evidence="7">Peptidase E</fullName>
    </recommendedName>
</protein>
<dbReference type="Gene3D" id="3.40.50.880">
    <property type="match status" value="1"/>
</dbReference>
<keyword evidence="4" id="KW-0720">Serine protease</keyword>
<dbReference type="Proteomes" id="UP000179381">
    <property type="component" value="Unassembled WGS sequence"/>
</dbReference>
<dbReference type="PANTHER" id="PTHR20842:SF0">
    <property type="entry name" value="ALPHA-ASPARTYL DIPEPTIDASE"/>
    <property type="match status" value="1"/>
</dbReference>
<evidence type="ECO:0000256" key="3">
    <source>
        <dbReference type="ARBA" id="ARBA00022801"/>
    </source>
</evidence>
<name>A0A1F6XDG6_9BACT</name>
<dbReference type="GO" id="GO:0008236">
    <property type="term" value="F:serine-type peptidase activity"/>
    <property type="evidence" value="ECO:0007669"/>
    <property type="project" value="UniProtKB-KW"/>
</dbReference>
<accession>A0A1F6XDG6</accession>
<comment type="caution">
    <text evidence="5">The sequence shown here is derived from an EMBL/GenBank/DDBJ whole genome shotgun (WGS) entry which is preliminary data.</text>
</comment>
<keyword evidence="3" id="KW-0378">Hydrolase</keyword>
<dbReference type="PANTHER" id="PTHR20842">
    <property type="entry name" value="PROTEASE S51 ALPHA-ASPARTYL DIPEPTIDASE"/>
    <property type="match status" value="1"/>
</dbReference>
<dbReference type="Pfam" id="PF03575">
    <property type="entry name" value="Peptidase_S51"/>
    <property type="match status" value="1"/>
</dbReference>
<evidence type="ECO:0000256" key="1">
    <source>
        <dbReference type="ARBA" id="ARBA00006534"/>
    </source>
</evidence>
<evidence type="ECO:0000256" key="2">
    <source>
        <dbReference type="ARBA" id="ARBA00022670"/>
    </source>
</evidence>
<sequence>MKILLASNGKFSIEEGYKFLGIPADQIRVGYITTASKGAKSLDYLERHKQEMAQVGYSYEEFDIEGKNKEEILDFFADKNVIHVEGGNTFYLLKVIRETGFDEVLKTLLNRGLAFVGVSAGAYIMCPDIEVATWRTGVDRRFGVEDLTGLNYVPFCLKVHYTDDMQELYREKIKDLNHPLRILRDGQGIIVENGVDRFIGEGEEVKLEMLNERKEEKREDRGLGMH</sequence>